<comment type="caution">
    <text evidence="4">The sequence shown here is derived from an EMBL/GenBank/DDBJ whole genome shotgun (WGS) entry which is preliminary data.</text>
</comment>
<dbReference type="RefSeq" id="WP_020930431.1">
    <property type="nucleotide sequence ID" value="NZ_BHXC01000007.1"/>
</dbReference>
<gene>
    <name evidence="4" type="ORF">SALB_05818</name>
</gene>
<feature type="region of interest" description="Disordered" evidence="1">
    <location>
        <begin position="25"/>
        <end position="127"/>
    </location>
</feature>
<feature type="signal peptide" evidence="3">
    <location>
        <begin position="1"/>
        <end position="29"/>
    </location>
</feature>
<feature type="compositionally biased region" description="Low complexity" evidence="1">
    <location>
        <begin position="89"/>
        <end position="123"/>
    </location>
</feature>
<accession>A0A401R5Y1</accession>
<evidence type="ECO:0008006" key="6">
    <source>
        <dbReference type="Google" id="ProtNLM"/>
    </source>
</evidence>
<evidence type="ECO:0000313" key="5">
    <source>
        <dbReference type="Proteomes" id="UP000288351"/>
    </source>
</evidence>
<dbReference type="EMBL" id="BHXC01000007">
    <property type="protein sequence ID" value="GCB93041.1"/>
    <property type="molecule type" value="Genomic_DNA"/>
</dbReference>
<evidence type="ECO:0000256" key="3">
    <source>
        <dbReference type="SAM" id="SignalP"/>
    </source>
</evidence>
<dbReference type="NCBIfam" id="NF041528">
    <property type="entry name" value="strep_LAETG"/>
    <property type="match status" value="1"/>
</dbReference>
<sequence length="359" mass="35874">MKLRRALTSVAATAVIAPAALLAAPAAQATGSDTAATASAEPTPAAPGPEQGADATPSAEPTAAGGAGASGGETAPAEDTGPETGSGGSATPTAPATADSTGKPGPTASGTPTAPGTPTPTTSYDGDCTLDDAALDVSVAGLPSKLVAGADWSRFSVKLRNTTDKKLEEVYPFILAVSLEDDDTRPESQLHLEYQDPDTGKWTTFGEWSDGDYFGWFELDAHQTAELTLRIRADKTAKPGDGFALIAGDYFNGDGSCGSSKENWYDFAILPAGSKPGEVPPAKPGKPGNKPGPQGTAKPVATGKPKEGLDKLPVTGNLAETGASSALPTIGLVGGVAMAVGAGAIFVVRRRKATGGIAA</sequence>
<feature type="chain" id="PRO_5019380356" description="Cell wall protein" evidence="3">
    <location>
        <begin position="30"/>
        <end position="359"/>
    </location>
</feature>
<reference evidence="4 5" key="1">
    <citation type="journal article" date="2019" name="Microbiol. Resour. Announc.">
        <title>Draft Genome Sequence of the Most Traditional epsilon-Poly-l-Lysine Producer, Streptomyces albulus NBRC14147.</title>
        <authorList>
            <person name="Yamanaka K."/>
            <person name="Hamano Y."/>
        </authorList>
    </citation>
    <scope>NUCLEOTIDE SEQUENCE [LARGE SCALE GENOMIC DNA]</scope>
    <source>
        <strain evidence="4 5">NBRC 14147</strain>
    </source>
</reference>
<protein>
    <recommendedName>
        <fullName evidence="6">Cell wall protein</fullName>
    </recommendedName>
</protein>
<dbReference type="PROSITE" id="PS51318">
    <property type="entry name" value="TAT"/>
    <property type="match status" value="1"/>
</dbReference>
<proteinExistence type="predicted"/>
<keyword evidence="3" id="KW-0732">Signal</keyword>
<feature type="transmembrane region" description="Helical" evidence="2">
    <location>
        <begin position="326"/>
        <end position="348"/>
    </location>
</feature>
<dbReference type="NCBIfam" id="TIGR01167">
    <property type="entry name" value="LPXTG_anchor"/>
    <property type="match status" value="1"/>
</dbReference>
<organism evidence="4 5">
    <name type="scientific">Streptomyces noursei</name>
    <name type="common">Streptomyces albulus</name>
    <dbReference type="NCBI Taxonomy" id="1971"/>
    <lineage>
        <taxon>Bacteria</taxon>
        <taxon>Bacillati</taxon>
        <taxon>Actinomycetota</taxon>
        <taxon>Actinomycetes</taxon>
        <taxon>Kitasatosporales</taxon>
        <taxon>Streptomycetaceae</taxon>
        <taxon>Streptomyces</taxon>
    </lineage>
</organism>
<dbReference type="InterPro" id="IPR006311">
    <property type="entry name" value="TAT_signal"/>
</dbReference>
<evidence type="ECO:0000256" key="1">
    <source>
        <dbReference type="SAM" id="MobiDB-lite"/>
    </source>
</evidence>
<dbReference type="AlphaFoldDB" id="A0A401R5Y1"/>
<evidence type="ECO:0000256" key="2">
    <source>
        <dbReference type="SAM" id="Phobius"/>
    </source>
</evidence>
<keyword evidence="2" id="KW-0812">Transmembrane</keyword>
<feature type="compositionally biased region" description="Low complexity" evidence="1">
    <location>
        <begin position="25"/>
        <end position="64"/>
    </location>
</feature>
<name>A0A401R5Y1_STRNR</name>
<dbReference type="Proteomes" id="UP000288351">
    <property type="component" value="Unassembled WGS sequence"/>
</dbReference>
<feature type="region of interest" description="Disordered" evidence="1">
    <location>
        <begin position="275"/>
        <end position="315"/>
    </location>
</feature>
<keyword evidence="2" id="KW-1133">Transmembrane helix</keyword>
<keyword evidence="2" id="KW-0472">Membrane</keyword>
<evidence type="ECO:0000313" key="4">
    <source>
        <dbReference type="EMBL" id="GCB93041.1"/>
    </source>
</evidence>